<keyword evidence="1" id="KW-1133">Transmembrane helix</keyword>
<keyword evidence="1" id="KW-0812">Transmembrane</keyword>
<name>A0A1U7CN68_9BACT</name>
<keyword evidence="3" id="KW-1185">Reference proteome</keyword>
<evidence type="ECO:0000256" key="1">
    <source>
        <dbReference type="SAM" id="Phobius"/>
    </source>
</evidence>
<accession>A0A1U7CN68</accession>
<keyword evidence="1" id="KW-0472">Membrane</keyword>
<organism evidence="2 3">
    <name type="scientific">Paludisphaera borealis</name>
    <dbReference type="NCBI Taxonomy" id="1387353"/>
    <lineage>
        <taxon>Bacteria</taxon>
        <taxon>Pseudomonadati</taxon>
        <taxon>Planctomycetota</taxon>
        <taxon>Planctomycetia</taxon>
        <taxon>Isosphaerales</taxon>
        <taxon>Isosphaeraceae</taxon>
        <taxon>Paludisphaera</taxon>
    </lineage>
</organism>
<protein>
    <submittedName>
        <fullName evidence="2">Uncharacterized protein</fullName>
    </submittedName>
</protein>
<dbReference type="EMBL" id="CP019082">
    <property type="protein sequence ID" value="APW60333.1"/>
    <property type="molecule type" value="Genomic_DNA"/>
</dbReference>
<evidence type="ECO:0000313" key="3">
    <source>
        <dbReference type="Proteomes" id="UP000186309"/>
    </source>
</evidence>
<gene>
    <name evidence="2" type="ORF">BSF38_01801</name>
</gene>
<dbReference type="Proteomes" id="UP000186309">
    <property type="component" value="Chromosome"/>
</dbReference>
<proteinExistence type="predicted"/>
<evidence type="ECO:0000313" key="2">
    <source>
        <dbReference type="EMBL" id="APW60333.1"/>
    </source>
</evidence>
<sequence>MNLIINGILYNTKILDQYFKQYESLLNLSGFFALLGLFGFLILGSRLTAPLAADVLRKDPRPPIIYLRPFQFDNFFRLAYGPEFRILRLFRRVGPLVAIGRPKEKLQTSGISRYYVRDDEWQDLVLCLLPRSRAIILVLGESAGIEWELEKLLGSDHVDRLLIVAIAPGGSSPDSVRERLIRFFPTLPADLSPKFRTVRDVDHSSGADGIGQVALAMIDGEKTLRFLEPVIIEENGQSNGRYPLLNWRDTMLPFLDRVLDSPLRPQGWFSKLIWTLSARDHG</sequence>
<reference evidence="3" key="1">
    <citation type="submission" date="2016-12" db="EMBL/GenBank/DDBJ databases">
        <title>Comparative genomics of four Isosphaeraceae planctomycetes: a common pool of plasmids and glycoside hydrolase genes.</title>
        <authorList>
            <person name="Ivanova A."/>
        </authorList>
    </citation>
    <scope>NUCLEOTIDE SEQUENCE [LARGE SCALE GENOMIC DNA]</scope>
    <source>
        <strain evidence="3">PX4</strain>
    </source>
</reference>
<dbReference type="AlphaFoldDB" id="A0A1U7CN68"/>
<dbReference type="KEGG" id="pbor:BSF38_01801"/>
<feature type="transmembrane region" description="Helical" evidence="1">
    <location>
        <begin position="25"/>
        <end position="43"/>
    </location>
</feature>